<comment type="subunit">
    <text evidence="5">Part of an enzyme complex containing four subunits: a flavoprotein, an iron-sulfur protein, plus two membrane-anchoring proteins, SdhC and SdhD.</text>
</comment>
<keyword evidence="14" id="KW-0408">Iron</keyword>
<comment type="cofactor">
    <cofactor evidence="1">
        <name>heme</name>
        <dbReference type="ChEBI" id="CHEBI:30413"/>
    </cofactor>
</comment>
<organism evidence="17 18">
    <name type="scientific">Devosia epidermidihirudinis</name>
    <dbReference type="NCBI Taxonomy" id="1293439"/>
    <lineage>
        <taxon>Bacteria</taxon>
        <taxon>Pseudomonadati</taxon>
        <taxon>Pseudomonadota</taxon>
        <taxon>Alphaproteobacteria</taxon>
        <taxon>Hyphomicrobiales</taxon>
        <taxon>Devosiaceae</taxon>
        <taxon>Devosia</taxon>
    </lineage>
</organism>
<dbReference type="SUPFAM" id="SSF81343">
    <property type="entry name" value="Fumarate reductase respiratory complex transmembrane subunits"/>
    <property type="match status" value="1"/>
</dbReference>
<evidence type="ECO:0000256" key="1">
    <source>
        <dbReference type="ARBA" id="ARBA00001971"/>
    </source>
</evidence>
<dbReference type="InterPro" id="IPR014312">
    <property type="entry name" value="Succ_DH_anchor"/>
</dbReference>
<dbReference type="InterPro" id="IPR000701">
    <property type="entry name" value="SuccDH_FuR_B_TM-su"/>
</dbReference>
<comment type="pathway">
    <text evidence="4">Carbohydrate metabolism; tricarboxylic acid cycle.</text>
</comment>
<sequence>MKEQIITRDVVANPKTKYGNAKASTRHFITQRLTGAINVLFILFLVFIVAKLAGADRADMVATIGNGWIGLPLALLLVIVTIHMRNGMRDTLEDYFAGRAYSTYMTLNTLFCVVIAVAGVAAILKLVFWG</sequence>
<feature type="transmembrane region" description="Helical" evidence="16">
    <location>
        <begin position="65"/>
        <end position="84"/>
    </location>
</feature>
<comment type="subcellular location">
    <subcellularLocation>
        <location evidence="3">Membrane</location>
        <topology evidence="3">Multi-pass membrane protein</topology>
    </subcellularLocation>
</comment>
<keyword evidence="9" id="KW-0349">Heme</keyword>
<evidence type="ECO:0000256" key="2">
    <source>
        <dbReference type="ARBA" id="ARBA00004050"/>
    </source>
</evidence>
<evidence type="ECO:0000256" key="11">
    <source>
        <dbReference type="ARBA" id="ARBA00022723"/>
    </source>
</evidence>
<dbReference type="Gene3D" id="1.20.1300.10">
    <property type="entry name" value="Fumarate reductase/succinate dehydrogenase, transmembrane subunit"/>
    <property type="match status" value="1"/>
</dbReference>
<dbReference type="OrthoDB" id="9809280at2"/>
<feature type="transmembrane region" description="Helical" evidence="16">
    <location>
        <begin position="105"/>
        <end position="128"/>
    </location>
</feature>
<dbReference type="InterPro" id="IPR034804">
    <property type="entry name" value="SQR/QFR_C/D"/>
</dbReference>
<keyword evidence="15 16" id="KW-0472">Membrane</keyword>
<protein>
    <recommendedName>
        <fullName evidence="6">Succinate dehydrogenase hydrophobic membrane anchor subunit</fullName>
    </recommendedName>
</protein>
<evidence type="ECO:0000313" key="18">
    <source>
        <dbReference type="Proteomes" id="UP000033411"/>
    </source>
</evidence>
<evidence type="ECO:0000256" key="13">
    <source>
        <dbReference type="ARBA" id="ARBA00022989"/>
    </source>
</evidence>
<reference evidence="17 18" key="1">
    <citation type="submission" date="2015-03" db="EMBL/GenBank/DDBJ databases">
        <authorList>
            <person name="Lepp D."/>
            <person name="Hassan Y.I."/>
            <person name="Li X.-Z."/>
            <person name="Zhou T."/>
        </authorList>
    </citation>
    <scope>NUCLEOTIDE SEQUENCE [LARGE SCALE GENOMIC DNA]</scope>
    <source>
        <strain evidence="17 18">E84</strain>
    </source>
</reference>
<evidence type="ECO:0000256" key="4">
    <source>
        <dbReference type="ARBA" id="ARBA00005163"/>
    </source>
</evidence>
<dbReference type="Proteomes" id="UP000033411">
    <property type="component" value="Unassembled WGS sequence"/>
</dbReference>
<name>A0A0F5Q4T4_9HYPH</name>
<keyword evidence="8" id="KW-0816">Tricarboxylic acid cycle</keyword>
<evidence type="ECO:0000256" key="10">
    <source>
        <dbReference type="ARBA" id="ARBA00022692"/>
    </source>
</evidence>
<dbReference type="GO" id="GO:0016020">
    <property type="term" value="C:membrane"/>
    <property type="evidence" value="ECO:0007669"/>
    <property type="project" value="UniProtKB-SubCell"/>
</dbReference>
<evidence type="ECO:0000256" key="12">
    <source>
        <dbReference type="ARBA" id="ARBA00022982"/>
    </source>
</evidence>
<evidence type="ECO:0000256" key="14">
    <source>
        <dbReference type="ARBA" id="ARBA00023004"/>
    </source>
</evidence>
<keyword evidence="18" id="KW-1185">Reference proteome</keyword>
<keyword evidence="13 16" id="KW-1133">Transmembrane helix</keyword>
<dbReference type="Pfam" id="PF01127">
    <property type="entry name" value="Sdh_cyt"/>
    <property type="match status" value="1"/>
</dbReference>
<dbReference type="GO" id="GO:0020037">
    <property type="term" value="F:heme binding"/>
    <property type="evidence" value="ECO:0007669"/>
    <property type="project" value="InterPro"/>
</dbReference>
<keyword evidence="10 16" id="KW-0812">Transmembrane</keyword>
<evidence type="ECO:0000256" key="16">
    <source>
        <dbReference type="SAM" id="Phobius"/>
    </source>
</evidence>
<evidence type="ECO:0000256" key="15">
    <source>
        <dbReference type="ARBA" id="ARBA00023136"/>
    </source>
</evidence>
<evidence type="ECO:0000256" key="7">
    <source>
        <dbReference type="ARBA" id="ARBA00022448"/>
    </source>
</evidence>
<evidence type="ECO:0000256" key="3">
    <source>
        <dbReference type="ARBA" id="ARBA00004141"/>
    </source>
</evidence>
<keyword evidence="11" id="KW-0479">Metal-binding</keyword>
<evidence type="ECO:0000256" key="8">
    <source>
        <dbReference type="ARBA" id="ARBA00022532"/>
    </source>
</evidence>
<evidence type="ECO:0000256" key="5">
    <source>
        <dbReference type="ARBA" id="ARBA00011558"/>
    </source>
</evidence>
<dbReference type="NCBIfam" id="TIGR02968">
    <property type="entry name" value="succ_dehyd_anc"/>
    <property type="match status" value="1"/>
</dbReference>
<dbReference type="EMBL" id="LANJ01000047">
    <property type="protein sequence ID" value="KKC35054.1"/>
    <property type="molecule type" value="Genomic_DNA"/>
</dbReference>
<keyword evidence="12" id="KW-0249">Electron transport</keyword>
<evidence type="ECO:0000256" key="9">
    <source>
        <dbReference type="ARBA" id="ARBA00022617"/>
    </source>
</evidence>
<evidence type="ECO:0000256" key="6">
    <source>
        <dbReference type="ARBA" id="ARBA00019425"/>
    </source>
</evidence>
<accession>A0A0F5Q4T4</accession>
<feature type="transmembrane region" description="Helical" evidence="16">
    <location>
        <begin position="33"/>
        <end position="53"/>
    </location>
</feature>
<dbReference type="RefSeq" id="WP_046139638.1">
    <property type="nucleotide sequence ID" value="NZ_LANJ01000047.1"/>
</dbReference>
<dbReference type="PATRIC" id="fig|1293439.3.peg.3668"/>
<dbReference type="STRING" id="1293439.WH87_17975"/>
<comment type="function">
    <text evidence="2">Membrane-anchoring subunit of succinate dehydrogenase (SDH).</text>
</comment>
<dbReference type="GO" id="GO:0006099">
    <property type="term" value="P:tricarboxylic acid cycle"/>
    <property type="evidence" value="ECO:0007669"/>
    <property type="project" value="UniProtKB-UniPathway"/>
</dbReference>
<dbReference type="GO" id="GO:0046872">
    <property type="term" value="F:metal ion binding"/>
    <property type="evidence" value="ECO:0007669"/>
    <property type="project" value="UniProtKB-KW"/>
</dbReference>
<evidence type="ECO:0000313" key="17">
    <source>
        <dbReference type="EMBL" id="KKC35054.1"/>
    </source>
</evidence>
<comment type="caution">
    <text evidence="17">The sequence shown here is derived from an EMBL/GenBank/DDBJ whole genome shotgun (WGS) entry which is preliminary data.</text>
</comment>
<dbReference type="AlphaFoldDB" id="A0A0F5Q4T4"/>
<dbReference type="UniPathway" id="UPA00223"/>
<proteinExistence type="predicted"/>
<gene>
    <name evidence="17" type="ORF">WH87_17975</name>
</gene>
<keyword evidence="7" id="KW-0813">Transport</keyword>